<reference evidence="3" key="1">
    <citation type="submission" date="2016-10" db="EMBL/GenBank/DDBJ databases">
        <authorList>
            <person name="Varghese N."/>
            <person name="Submissions S."/>
        </authorList>
    </citation>
    <scope>NUCLEOTIDE SEQUENCE [LARGE SCALE GENOMIC DNA]</scope>
    <source>
        <strain evidence="3">CGMCC 4.3516</strain>
    </source>
</reference>
<dbReference type="PANTHER" id="PTHR36833:SF1">
    <property type="entry name" value="INTEGRAL MEMBRANE TRANSPORT PROTEIN"/>
    <property type="match status" value="1"/>
</dbReference>
<dbReference type="EMBL" id="FNAD01000006">
    <property type="protein sequence ID" value="SDD65556.1"/>
    <property type="molecule type" value="Genomic_DNA"/>
</dbReference>
<dbReference type="OrthoDB" id="9788195at2"/>
<dbReference type="STRING" id="58114.SAMN05216270_10656"/>
<organism evidence="2 3">
    <name type="scientific">Glycomyces harbinensis</name>
    <dbReference type="NCBI Taxonomy" id="58114"/>
    <lineage>
        <taxon>Bacteria</taxon>
        <taxon>Bacillati</taxon>
        <taxon>Actinomycetota</taxon>
        <taxon>Actinomycetes</taxon>
        <taxon>Glycomycetales</taxon>
        <taxon>Glycomycetaceae</taxon>
        <taxon>Glycomyces</taxon>
    </lineage>
</organism>
<name>A0A1G6WKF2_9ACTN</name>
<dbReference type="PANTHER" id="PTHR36833">
    <property type="entry name" value="SLR0610 PROTEIN-RELATED"/>
    <property type="match status" value="1"/>
</dbReference>
<keyword evidence="3" id="KW-1185">Reference proteome</keyword>
<evidence type="ECO:0000313" key="2">
    <source>
        <dbReference type="EMBL" id="SDD65556.1"/>
    </source>
</evidence>
<feature type="transmembrane region" description="Helical" evidence="1">
    <location>
        <begin position="129"/>
        <end position="148"/>
    </location>
</feature>
<dbReference type="AlphaFoldDB" id="A0A1G6WKF2"/>
<keyword evidence="1" id="KW-1133">Transmembrane helix</keyword>
<dbReference type="InterPro" id="IPR010390">
    <property type="entry name" value="ABC-2_transporter-like"/>
</dbReference>
<gene>
    <name evidence="2" type="ORF">SAMN05216270_10656</name>
</gene>
<dbReference type="Proteomes" id="UP000198949">
    <property type="component" value="Unassembled WGS sequence"/>
</dbReference>
<keyword evidence="1" id="KW-0472">Membrane</keyword>
<feature type="transmembrane region" description="Helical" evidence="1">
    <location>
        <begin position="33"/>
        <end position="57"/>
    </location>
</feature>
<dbReference type="RefSeq" id="WP_091034185.1">
    <property type="nucleotide sequence ID" value="NZ_FNAD01000006.1"/>
</dbReference>
<sequence length="268" mass="29023">MAADTARMRHAGAVYRRSIGAYLRSMAEYPADFWIMSIAGTLWQVVLFAFLSILFANVNAIDGWGYHEMLVLAGFLATSWSSTALFWDGIWDTGKMIVEGDMDYRLTRPAPVLVQVASKHLGMQVFGEMTLGLVMIAIGWTGAGLGLAAIPVGLFLLVCASIIQAALLTIANAANFWMKGRTPVIAFMLTELQNEAMRFPLTIFPIGVRLVLTFGLPLAFASFVPAQILTGRLDAWWLIGPPLAAAACALAAVWVFRAGVRAYDSAGN</sequence>
<proteinExistence type="predicted"/>
<feature type="transmembrane region" description="Helical" evidence="1">
    <location>
        <begin position="199"/>
        <end position="223"/>
    </location>
</feature>
<accession>A0A1G6WKF2</accession>
<evidence type="ECO:0000256" key="1">
    <source>
        <dbReference type="SAM" id="Phobius"/>
    </source>
</evidence>
<feature type="transmembrane region" description="Helical" evidence="1">
    <location>
        <begin position="235"/>
        <end position="256"/>
    </location>
</feature>
<dbReference type="Pfam" id="PF06182">
    <property type="entry name" value="ABC2_membrane_6"/>
    <property type="match status" value="1"/>
</dbReference>
<keyword evidence="1" id="KW-0812">Transmembrane</keyword>
<evidence type="ECO:0000313" key="3">
    <source>
        <dbReference type="Proteomes" id="UP000198949"/>
    </source>
</evidence>
<feature type="transmembrane region" description="Helical" evidence="1">
    <location>
        <begin position="154"/>
        <end position="178"/>
    </location>
</feature>
<protein>
    <submittedName>
        <fullName evidence="2">ABC-2 type transport system permease protein</fullName>
    </submittedName>
</protein>
<feature type="transmembrane region" description="Helical" evidence="1">
    <location>
        <begin position="69"/>
        <end position="87"/>
    </location>
</feature>